<accession>A0A2H0XBZ4</accession>
<organism evidence="6 7">
    <name type="scientific">candidate division WWE3 bacterium CG08_land_8_20_14_0_20_41_10</name>
    <dbReference type="NCBI Taxonomy" id="1975085"/>
    <lineage>
        <taxon>Bacteria</taxon>
        <taxon>Katanobacteria</taxon>
    </lineage>
</organism>
<evidence type="ECO:0000313" key="7">
    <source>
        <dbReference type="Proteomes" id="UP000231252"/>
    </source>
</evidence>
<evidence type="ECO:0000313" key="6">
    <source>
        <dbReference type="EMBL" id="PIS22467.1"/>
    </source>
</evidence>
<dbReference type="InterPro" id="IPR055438">
    <property type="entry name" value="AstE_AspA_cat"/>
</dbReference>
<dbReference type="PANTHER" id="PTHR37326:SF1">
    <property type="entry name" value="BLL3975 PROTEIN"/>
    <property type="match status" value="1"/>
</dbReference>
<dbReference type="SUPFAM" id="SSF53187">
    <property type="entry name" value="Zn-dependent exopeptidases"/>
    <property type="match status" value="1"/>
</dbReference>
<dbReference type="GO" id="GO:0046872">
    <property type="term" value="F:metal ion binding"/>
    <property type="evidence" value="ECO:0007669"/>
    <property type="project" value="UniProtKB-KW"/>
</dbReference>
<gene>
    <name evidence="6" type="ORF">COT50_01830</name>
</gene>
<sequence>MEKITVRKLNIGQLGTLNVDIPVISMGTGTKRMVLLCGIHGDEKSGLFVVNELLKELKGIHGVLDVVLAANPLAQALQQRVSPNDFHDLNRVFPGNADTDFTQRIASKIVDLCKGADAVVDLHTFQDEAPIVAIFMNSGTKATRTKIMAMIKAFSPEAVWKLNFASKEEAKLAGALGPILANMGIPNFAVEMPECFSISDRQIEHVKDGLLRVLSNVGVLKAPTKIKTPEPSVFNRVKVRVNNAGLFIPTKKLLSKVKKGEVVGQLIKLPLFDTESMCAPCDGVLLVMRTRDLVSTSDVVFSIGTKP</sequence>
<comment type="cofactor">
    <cofactor evidence="1">
        <name>Zn(2+)</name>
        <dbReference type="ChEBI" id="CHEBI:29105"/>
    </cofactor>
</comment>
<keyword evidence="3" id="KW-0378">Hydrolase</keyword>
<dbReference type="Gene3D" id="3.40.630.10">
    <property type="entry name" value="Zn peptidases"/>
    <property type="match status" value="1"/>
</dbReference>
<evidence type="ECO:0000256" key="1">
    <source>
        <dbReference type="ARBA" id="ARBA00001947"/>
    </source>
</evidence>
<dbReference type="Pfam" id="PF24827">
    <property type="entry name" value="AstE_AspA_cat"/>
    <property type="match status" value="1"/>
</dbReference>
<evidence type="ECO:0000256" key="3">
    <source>
        <dbReference type="ARBA" id="ARBA00022801"/>
    </source>
</evidence>
<protein>
    <recommendedName>
        <fullName evidence="5">Succinylglutamate desuccinylase/Aspartoacylase catalytic domain-containing protein</fullName>
    </recommendedName>
</protein>
<dbReference type="GO" id="GO:0016788">
    <property type="term" value="F:hydrolase activity, acting on ester bonds"/>
    <property type="evidence" value="ECO:0007669"/>
    <property type="project" value="InterPro"/>
</dbReference>
<keyword evidence="2" id="KW-0479">Metal-binding</keyword>
<proteinExistence type="predicted"/>
<evidence type="ECO:0000259" key="5">
    <source>
        <dbReference type="Pfam" id="PF24827"/>
    </source>
</evidence>
<evidence type="ECO:0000256" key="4">
    <source>
        <dbReference type="ARBA" id="ARBA00022833"/>
    </source>
</evidence>
<dbReference type="AlphaFoldDB" id="A0A2H0XBZ4"/>
<feature type="domain" description="Succinylglutamate desuccinylase/Aspartoacylase catalytic" evidence="5">
    <location>
        <begin position="30"/>
        <end position="215"/>
    </location>
</feature>
<comment type="caution">
    <text evidence="6">The sequence shown here is derived from an EMBL/GenBank/DDBJ whole genome shotgun (WGS) entry which is preliminary data.</text>
</comment>
<dbReference type="Proteomes" id="UP000231252">
    <property type="component" value="Unassembled WGS sequence"/>
</dbReference>
<dbReference type="InterPro" id="IPR053138">
    <property type="entry name" value="N-alpha-Ac-DABA_deacetylase"/>
</dbReference>
<keyword evidence="4" id="KW-0862">Zinc</keyword>
<name>A0A2H0XBZ4_UNCKA</name>
<reference evidence="7" key="1">
    <citation type="submission" date="2017-09" db="EMBL/GenBank/DDBJ databases">
        <title>Depth-based differentiation of microbial function through sediment-hosted aquifers and enrichment of novel symbionts in the deep terrestrial subsurface.</title>
        <authorList>
            <person name="Probst A.J."/>
            <person name="Ladd B."/>
            <person name="Jarett J.K."/>
            <person name="Geller-Mcgrath D.E."/>
            <person name="Sieber C.M.K."/>
            <person name="Emerson J.B."/>
            <person name="Anantharaman K."/>
            <person name="Thomas B.C."/>
            <person name="Malmstrom R."/>
            <person name="Stieglmeier M."/>
            <person name="Klingl A."/>
            <person name="Woyke T."/>
            <person name="Ryan C.M."/>
            <person name="Banfield J.F."/>
        </authorList>
    </citation>
    <scope>NUCLEOTIDE SEQUENCE [LARGE SCALE GENOMIC DNA]</scope>
</reference>
<evidence type="ECO:0000256" key="2">
    <source>
        <dbReference type="ARBA" id="ARBA00022723"/>
    </source>
</evidence>
<dbReference type="PANTHER" id="PTHR37326">
    <property type="entry name" value="BLL3975 PROTEIN"/>
    <property type="match status" value="1"/>
</dbReference>
<dbReference type="EMBL" id="PEYU01000032">
    <property type="protein sequence ID" value="PIS22467.1"/>
    <property type="molecule type" value="Genomic_DNA"/>
</dbReference>